<dbReference type="EMBL" id="CP083974">
    <property type="protein sequence ID" value="UZF46686.1"/>
    <property type="molecule type" value="Genomic_DNA"/>
</dbReference>
<feature type="binding site" evidence="6">
    <location>
        <position position="142"/>
    </location>
    <ligand>
        <name>FMN</name>
        <dbReference type="ChEBI" id="CHEBI:58210"/>
    </ligand>
</feature>
<feature type="domain" description="Luciferase-like" evidence="7">
    <location>
        <begin position="21"/>
        <end position="383"/>
    </location>
</feature>
<evidence type="ECO:0000313" key="8">
    <source>
        <dbReference type="EMBL" id="UZF46686.1"/>
    </source>
</evidence>
<gene>
    <name evidence="8" type="ORF">KUM34_008475</name>
</gene>
<feature type="binding site" evidence="6">
    <location>
        <position position="146"/>
    </location>
    <ligand>
        <name>FMN</name>
        <dbReference type="ChEBI" id="CHEBI:58210"/>
    </ligand>
</feature>
<evidence type="ECO:0000256" key="2">
    <source>
        <dbReference type="ARBA" id="ARBA00022643"/>
    </source>
</evidence>
<dbReference type="RefSeq" id="WP_229581884.1">
    <property type="nucleotide sequence ID" value="NZ_CP083974.1"/>
</dbReference>
<keyword evidence="4" id="KW-0503">Monooxygenase</keyword>
<reference evidence="8 9" key="1">
    <citation type="journal article" date="2021" name="Front. Microbiol.">
        <title>Bacterial Transformation of Aromatic Monomers in Softwood Black Liquor.</title>
        <authorList>
            <person name="Navas L.E."/>
            <person name="Dexter G."/>
            <person name="Liu J."/>
            <person name="Levy-Booth D."/>
            <person name="Cho M."/>
            <person name="Jang S.K."/>
            <person name="Mansfield S.D."/>
            <person name="Renneckar S."/>
            <person name="Mohn W.W."/>
            <person name="Eltis L.D."/>
        </authorList>
    </citation>
    <scope>NUCLEOTIDE SEQUENCE [LARGE SCALE GENOMIC DNA]</scope>
    <source>
        <strain evidence="8 9">GD02</strain>
    </source>
</reference>
<name>A0AA47ABU0_RHORH</name>
<evidence type="ECO:0000256" key="5">
    <source>
        <dbReference type="ARBA" id="ARBA00033748"/>
    </source>
</evidence>
<evidence type="ECO:0000256" key="3">
    <source>
        <dbReference type="ARBA" id="ARBA00023002"/>
    </source>
</evidence>
<dbReference type="PANTHER" id="PTHR30011">
    <property type="entry name" value="ALKANESULFONATE MONOOXYGENASE-RELATED"/>
    <property type="match status" value="1"/>
</dbReference>
<proteinExistence type="inferred from homology"/>
<feature type="binding site" evidence="6">
    <location>
        <position position="92"/>
    </location>
    <ligand>
        <name>FMN</name>
        <dbReference type="ChEBI" id="CHEBI:58210"/>
    </ligand>
</feature>
<dbReference type="InterPro" id="IPR011251">
    <property type="entry name" value="Luciferase-like_dom"/>
</dbReference>
<accession>A0AA47ABU0</accession>
<dbReference type="PIRSF" id="PIRSF000337">
    <property type="entry name" value="NTA_MOA"/>
    <property type="match status" value="1"/>
</dbReference>
<dbReference type="GO" id="GO:0016705">
    <property type="term" value="F:oxidoreductase activity, acting on paired donors, with incorporation or reduction of molecular oxygen"/>
    <property type="evidence" value="ECO:0007669"/>
    <property type="project" value="InterPro"/>
</dbReference>
<dbReference type="InterPro" id="IPR036661">
    <property type="entry name" value="Luciferase-like_sf"/>
</dbReference>
<dbReference type="InterPro" id="IPR051260">
    <property type="entry name" value="Diverse_substr_monoxygenases"/>
</dbReference>
<evidence type="ECO:0000256" key="1">
    <source>
        <dbReference type="ARBA" id="ARBA00022630"/>
    </source>
</evidence>
<dbReference type="Pfam" id="PF00296">
    <property type="entry name" value="Bac_luciferase"/>
    <property type="match status" value="1"/>
</dbReference>
<evidence type="ECO:0000259" key="7">
    <source>
        <dbReference type="Pfam" id="PF00296"/>
    </source>
</evidence>
<dbReference type="NCBIfam" id="TIGR03860">
    <property type="entry name" value="FMN_nitrolo"/>
    <property type="match status" value="1"/>
</dbReference>
<protein>
    <submittedName>
        <fullName evidence="8">LLM class flavin-dependent oxidoreductase</fullName>
    </submittedName>
</protein>
<sequence length="429" mass="46489">MSTLILNSVIRAIGFTQGGWRHPSAKPEGALDLDYYREYAALSERGLFDGLFVANTPAVPDNDWAYLFSPLEPVSLLSALAPSTSHIGLIATVSSTFTHPYNIARQIATLDHLSGGRAGVNIVTTGSESAGRNFGFDALPPHADRYERADEYIDVLLRLWDSWGDDAIVLDKAAGVQVNTASVVPIDHRGTHFAVKGPLDTPRSPHGRPLLFQSGASDRGRQLAAKYADAVYSVAQDIRQARDFRSSLHALQRGGTSSRPPVKVLPGLIPIVGSTQREAERLHEEISSLNPPERGIAALEQRLGIDLGGIELDSPFPVDRLPDLSEVEGSISSHEAIRRFVTGPQITLRHVLRVTDAGNSHLRFVGSPEFVADRIEEWFTTGAADGFNINPAITPSGLADFVEHVVPLLQEKGIYKRAYEGAALRAAFA</sequence>
<organism evidence="8 9">
    <name type="scientific">Rhodococcus rhodochrous</name>
    <dbReference type="NCBI Taxonomy" id="1829"/>
    <lineage>
        <taxon>Bacteria</taxon>
        <taxon>Bacillati</taxon>
        <taxon>Actinomycetota</taxon>
        <taxon>Actinomycetes</taxon>
        <taxon>Mycobacteriales</taxon>
        <taxon>Nocardiaceae</taxon>
        <taxon>Rhodococcus</taxon>
    </lineage>
</organism>
<keyword evidence="1 6" id="KW-0285">Flavoprotein</keyword>
<keyword evidence="3" id="KW-0560">Oxidoreductase</keyword>
<feature type="binding site" evidence="6">
    <location>
        <position position="217"/>
    </location>
    <ligand>
        <name>FMN</name>
        <dbReference type="ChEBI" id="CHEBI:58210"/>
    </ligand>
</feature>
<dbReference type="InterPro" id="IPR016215">
    <property type="entry name" value="NTA_MOA"/>
</dbReference>
<dbReference type="GO" id="GO:0004497">
    <property type="term" value="F:monooxygenase activity"/>
    <property type="evidence" value="ECO:0007669"/>
    <property type="project" value="UniProtKB-KW"/>
</dbReference>
<dbReference type="CDD" id="cd01095">
    <property type="entry name" value="Nitrilotriacetate_monoxgenase"/>
    <property type="match status" value="1"/>
</dbReference>
<comment type="similarity">
    <text evidence="5">Belongs to the NtaA/SnaA/DszA monooxygenase family.</text>
</comment>
<keyword evidence="2 6" id="KW-0288">FMN</keyword>
<dbReference type="Gene3D" id="3.20.20.30">
    <property type="entry name" value="Luciferase-like domain"/>
    <property type="match status" value="1"/>
</dbReference>
<dbReference type="PANTHER" id="PTHR30011:SF16">
    <property type="entry name" value="C2H2 FINGER DOMAIN TRANSCRIPTION FACTOR (EUROFUNG)-RELATED"/>
    <property type="match status" value="1"/>
</dbReference>
<evidence type="ECO:0000313" key="9">
    <source>
        <dbReference type="Proteomes" id="UP001162740"/>
    </source>
</evidence>
<dbReference type="SUPFAM" id="SSF51679">
    <property type="entry name" value="Bacterial luciferase-like"/>
    <property type="match status" value="1"/>
</dbReference>
<dbReference type="Proteomes" id="UP001162740">
    <property type="component" value="Chromosome"/>
</dbReference>
<evidence type="ECO:0000256" key="4">
    <source>
        <dbReference type="ARBA" id="ARBA00023033"/>
    </source>
</evidence>
<evidence type="ECO:0000256" key="6">
    <source>
        <dbReference type="PIRSR" id="PIRSR000337-1"/>
    </source>
</evidence>
<dbReference type="AlphaFoldDB" id="A0AA47ABU0"/>